<dbReference type="SUPFAM" id="SSF56349">
    <property type="entry name" value="DNA breaking-rejoining enzymes"/>
    <property type="match status" value="1"/>
</dbReference>
<organism evidence="2 3">
    <name type="scientific">Halobium salinum</name>
    <dbReference type="NCBI Taxonomy" id="1364940"/>
    <lineage>
        <taxon>Archaea</taxon>
        <taxon>Methanobacteriati</taxon>
        <taxon>Methanobacteriota</taxon>
        <taxon>Stenosarchaea group</taxon>
        <taxon>Halobacteria</taxon>
        <taxon>Halobacteriales</taxon>
        <taxon>Haloferacaceae</taxon>
        <taxon>Halobium</taxon>
    </lineage>
</organism>
<protein>
    <submittedName>
        <fullName evidence="2">Site-specific integrase</fullName>
    </submittedName>
</protein>
<dbReference type="AlphaFoldDB" id="A0ABD5PBZ2"/>
<keyword evidence="3" id="KW-1185">Reference proteome</keyword>
<dbReference type="Proteomes" id="UP001595921">
    <property type="component" value="Unassembled WGS sequence"/>
</dbReference>
<dbReference type="GO" id="GO:0006310">
    <property type="term" value="P:DNA recombination"/>
    <property type="evidence" value="ECO:0007669"/>
    <property type="project" value="UniProtKB-KW"/>
</dbReference>
<dbReference type="EMBL" id="JBHSDS010000006">
    <property type="protein sequence ID" value="MFC4357996.1"/>
    <property type="molecule type" value="Genomic_DNA"/>
</dbReference>
<dbReference type="RefSeq" id="WP_267624422.1">
    <property type="nucleotide sequence ID" value="NZ_JAODIW010000008.1"/>
</dbReference>
<comment type="caution">
    <text evidence="2">The sequence shown here is derived from an EMBL/GenBank/DDBJ whole genome shotgun (WGS) entry which is preliminary data.</text>
</comment>
<dbReference type="InterPro" id="IPR011010">
    <property type="entry name" value="DNA_brk_join_enz"/>
</dbReference>
<dbReference type="InterPro" id="IPR013762">
    <property type="entry name" value="Integrase-like_cat_sf"/>
</dbReference>
<proteinExistence type="predicted"/>
<dbReference type="CDD" id="cd00397">
    <property type="entry name" value="DNA_BRE_C"/>
    <property type="match status" value="1"/>
</dbReference>
<name>A0ABD5PBZ2_9EURY</name>
<gene>
    <name evidence="2" type="ORF">ACFO0N_08555</name>
</gene>
<keyword evidence="1" id="KW-0233">DNA recombination</keyword>
<evidence type="ECO:0000313" key="2">
    <source>
        <dbReference type="EMBL" id="MFC4357996.1"/>
    </source>
</evidence>
<reference evidence="2 3" key="1">
    <citation type="journal article" date="2019" name="Int. J. Syst. Evol. Microbiol.">
        <title>The Global Catalogue of Microorganisms (GCM) 10K type strain sequencing project: providing services to taxonomists for standard genome sequencing and annotation.</title>
        <authorList>
            <consortium name="The Broad Institute Genomics Platform"/>
            <consortium name="The Broad Institute Genome Sequencing Center for Infectious Disease"/>
            <person name="Wu L."/>
            <person name="Ma J."/>
        </authorList>
    </citation>
    <scope>NUCLEOTIDE SEQUENCE [LARGE SCALE GENOMIC DNA]</scope>
    <source>
        <strain evidence="2 3">CGMCC 1.12553</strain>
    </source>
</reference>
<dbReference type="Gene3D" id="1.10.443.10">
    <property type="entry name" value="Intergrase catalytic core"/>
    <property type="match status" value="1"/>
</dbReference>
<accession>A0ABD5PBZ2</accession>
<evidence type="ECO:0000313" key="3">
    <source>
        <dbReference type="Proteomes" id="UP001595921"/>
    </source>
</evidence>
<sequence>MDTIKAFIGTCAQRGFCGPRLHELVPTVDTEDCDEVRSEFLSVERVPDILDYLRNYHRASRQHVVFELMWHTMIRISGVRALDLSHYDSDEGFVEVVNQPETGTRLKNGDSSERFIGLSTDICGVIDEYIDVGRENVADEFGRDPLITTEYGRPASSTIRQDVYQVTYPPFIGQDCSCPSCDTHDRNSAFRCNDTRSPHMVRKASVIHHRDAGWDPLMVADRADASWDVLSKHYDLATKKEKMLRRKDNIDDL</sequence>
<evidence type="ECO:0000256" key="1">
    <source>
        <dbReference type="ARBA" id="ARBA00023172"/>
    </source>
</evidence>